<protein>
    <recommendedName>
        <fullName evidence="5">NADH-ubiquinone oxidoreductase chain 2</fullName>
        <ecNumber evidence="4">7.1.1.2</ecNumber>
    </recommendedName>
    <alternativeName>
        <fullName evidence="17">NADH dehydrogenase subunit 2</fullName>
    </alternativeName>
</protein>
<comment type="function">
    <text evidence="1">Core subunit of the mitochondrial membrane respiratory chain NADH dehydrogenase (Complex I) that is believed to belong to the minimal assembly required for catalysis. Complex I functions in the transfer of electrons from NADH to the respiratory chain. The immediate electron acceptor for the enzyme is believed to be ubiquinone.</text>
</comment>
<keyword evidence="16 19" id="KW-0472">Membrane</keyword>
<dbReference type="GO" id="GO:0005743">
    <property type="term" value="C:mitochondrial inner membrane"/>
    <property type="evidence" value="ECO:0007669"/>
    <property type="project" value="UniProtKB-SubCell"/>
</dbReference>
<evidence type="ECO:0000256" key="5">
    <source>
        <dbReference type="ARBA" id="ARBA00021008"/>
    </source>
</evidence>
<evidence type="ECO:0000256" key="13">
    <source>
        <dbReference type="ARBA" id="ARBA00023027"/>
    </source>
</evidence>
<evidence type="ECO:0000256" key="3">
    <source>
        <dbReference type="ARBA" id="ARBA00007012"/>
    </source>
</evidence>
<evidence type="ECO:0000256" key="14">
    <source>
        <dbReference type="ARBA" id="ARBA00023075"/>
    </source>
</evidence>
<dbReference type="InterPro" id="IPR050175">
    <property type="entry name" value="Complex_I_Subunit_2"/>
</dbReference>
<geneLocation type="mitochondrion" evidence="21"/>
<dbReference type="PANTHER" id="PTHR46552">
    <property type="entry name" value="NADH-UBIQUINONE OXIDOREDUCTASE CHAIN 2"/>
    <property type="match status" value="1"/>
</dbReference>
<dbReference type="Pfam" id="PF00361">
    <property type="entry name" value="Proton_antipo_M"/>
    <property type="match status" value="1"/>
</dbReference>
<feature type="transmembrane region" description="Helical" evidence="19">
    <location>
        <begin position="142"/>
        <end position="160"/>
    </location>
</feature>
<keyword evidence="10" id="KW-1278">Translocase</keyword>
<evidence type="ECO:0000256" key="11">
    <source>
        <dbReference type="ARBA" id="ARBA00022982"/>
    </source>
</evidence>
<feature type="transmembrane region" description="Helical" evidence="19">
    <location>
        <begin position="308"/>
        <end position="327"/>
    </location>
</feature>
<dbReference type="PANTHER" id="PTHR46552:SF1">
    <property type="entry name" value="NADH-UBIQUINONE OXIDOREDUCTASE CHAIN 2"/>
    <property type="match status" value="1"/>
</dbReference>
<dbReference type="CTD" id="4536"/>
<feature type="transmembrane region" description="Helical" evidence="19">
    <location>
        <begin position="266"/>
        <end position="287"/>
    </location>
</feature>
<keyword evidence="15 21" id="KW-0496">Mitochondrion</keyword>
<feature type="domain" description="NADH:quinone oxidoreductase/Mrp antiporter transmembrane" evidence="20">
    <location>
        <begin position="27"/>
        <end position="274"/>
    </location>
</feature>
<dbReference type="InterPro" id="IPR001750">
    <property type="entry name" value="ND/Mrp_TM"/>
</dbReference>
<evidence type="ECO:0000256" key="2">
    <source>
        <dbReference type="ARBA" id="ARBA00004448"/>
    </source>
</evidence>
<keyword evidence="6" id="KW-0813">Transport</keyword>
<evidence type="ECO:0000256" key="17">
    <source>
        <dbReference type="ARBA" id="ARBA00031028"/>
    </source>
</evidence>
<keyword evidence="7" id="KW-0679">Respiratory chain</keyword>
<evidence type="ECO:0000256" key="4">
    <source>
        <dbReference type="ARBA" id="ARBA00012944"/>
    </source>
</evidence>
<evidence type="ECO:0000256" key="15">
    <source>
        <dbReference type="ARBA" id="ARBA00023128"/>
    </source>
</evidence>
<evidence type="ECO:0000256" key="18">
    <source>
        <dbReference type="ARBA" id="ARBA00049551"/>
    </source>
</evidence>
<feature type="transmembrane region" description="Helical" evidence="19">
    <location>
        <begin position="115"/>
        <end position="136"/>
    </location>
</feature>
<evidence type="ECO:0000256" key="8">
    <source>
        <dbReference type="ARBA" id="ARBA00022692"/>
    </source>
</evidence>
<dbReference type="AlphaFoldDB" id="A0A6C0M9Z3"/>
<feature type="transmembrane region" description="Helical" evidence="19">
    <location>
        <begin position="6"/>
        <end position="30"/>
    </location>
</feature>
<keyword evidence="11" id="KW-0249">Electron transport</keyword>
<keyword evidence="8 19" id="KW-0812">Transmembrane</keyword>
<sequence>MYLYFYYFSIPFLMISCVLITLTSTPIFMWMIMELNLICFINIISIYKYSFSQILMNYFLINTFNSYLFLFSSLMTNMKFMNVTMNFIIIISLLSKMGMPPFQAWYINFMKHLNWNLFFMNSSIQKFIPLFIIYSITMKNNMYYLIYMILILTSIPIMAFNCHSMKIMMSFSSIIQMAWIMILMKFNEIMWFLFFMIYNLISFSIIYMFKTMNLIFTFDLTSTKFNPKMTYNLNFLVLSLMSLPPFTGFMNKWMFMNYMSNEISYMYLFMMTLYTVMNVYFYSRIMIFNTLIYSSSTNLNVKNLNYKFNFMKLNLLLLIAMLFIYTYELI</sequence>
<dbReference type="RefSeq" id="YP_009732919.1">
    <property type="nucleotide sequence ID" value="NC_046058.1"/>
</dbReference>
<evidence type="ECO:0000256" key="19">
    <source>
        <dbReference type="SAM" id="Phobius"/>
    </source>
</evidence>
<reference evidence="21" key="1">
    <citation type="journal article" date="2019" name="Mitochondrial DNA Part B Resour">
        <title>Mitochondrial genome of Diaphorencyrtus aligarhensis (Hymenoptera: Chalcidoidea: Encyrtidae) and phylogenetic analysis.</title>
        <authorList>
            <person name="Du Y."/>
            <person name="Song X."/>
            <person name="Liu X."/>
            <person name="Zhong B."/>
        </authorList>
    </citation>
    <scope>NUCLEOTIDE SEQUENCE</scope>
</reference>
<comment type="catalytic activity">
    <reaction evidence="18">
        <text>a ubiquinone + NADH + 5 H(+)(in) = a ubiquinol + NAD(+) + 4 H(+)(out)</text>
        <dbReference type="Rhea" id="RHEA:29091"/>
        <dbReference type="Rhea" id="RHEA-COMP:9565"/>
        <dbReference type="Rhea" id="RHEA-COMP:9566"/>
        <dbReference type="ChEBI" id="CHEBI:15378"/>
        <dbReference type="ChEBI" id="CHEBI:16389"/>
        <dbReference type="ChEBI" id="CHEBI:17976"/>
        <dbReference type="ChEBI" id="CHEBI:57540"/>
        <dbReference type="ChEBI" id="CHEBI:57945"/>
        <dbReference type="EC" id="7.1.1.2"/>
    </reaction>
</comment>
<keyword evidence="9" id="KW-0999">Mitochondrion inner membrane</keyword>
<feature type="transmembrane region" description="Helical" evidence="19">
    <location>
        <begin position="229"/>
        <end position="246"/>
    </location>
</feature>
<evidence type="ECO:0000256" key="10">
    <source>
        <dbReference type="ARBA" id="ARBA00022967"/>
    </source>
</evidence>
<evidence type="ECO:0000256" key="7">
    <source>
        <dbReference type="ARBA" id="ARBA00022660"/>
    </source>
</evidence>
<evidence type="ECO:0000313" key="21">
    <source>
        <dbReference type="EMBL" id="QHU77265.1"/>
    </source>
</evidence>
<dbReference type="EMBL" id="MN274569">
    <property type="protein sequence ID" value="QHU77265.1"/>
    <property type="molecule type" value="Genomic_DNA"/>
</dbReference>
<accession>A0A6C0M9Z3</accession>
<comment type="subcellular location">
    <subcellularLocation>
        <location evidence="2">Mitochondrion inner membrane</location>
        <topology evidence="2">Multi-pass membrane protein</topology>
    </subcellularLocation>
</comment>
<keyword evidence="14" id="KW-0830">Ubiquinone</keyword>
<evidence type="ECO:0000256" key="1">
    <source>
        <dbReference type="ARBA" id="ARBA00003257"/>
    </source>
</evidence>
<feature type="transmembrane region" description="Helical" evidence="19">
    <location>
        <begin position="167"/>
        <end position="184"/>
    </location>
</feature>
<dbReference type="GO" id="GO:0008137">
    <property type="term" value="F:NADH dehydrogenase (ubiquinone) activity"/>
    <property type="evidence" value="ECO:0007669"/>
    <property type="project" value="UniProtKB-EC"/>
</dbReference>
<keyword evidence="13" id="KW-0520">NAD</keyword>
<keyword evidence="12 19" id="KW-1133">Transmembrane helix</keyword>
<dbReference type="EC" id="7.1.1.2" evidence="4"/>
<evidence type="ECO:0000256" key="9">
    <source>
        <dbReference type="ARBA" id="ARBA00022792"/>
    </source>
</evidence>
<dbReference type="GeneID" id="44153386"/>
<evidence type="ECO:0000259" key="20">
    <source>
        <dbReference type="Pfam" id="PF00361"/>
    </source>
</evidence>
<dbReference type="GO" id="GO:0006120">
    <property type="term" value="P:mitochondrial electron transport, NADH to ubiquinone"/>
    <property type="evidence" value="ECO:0007669"/>
    <property type="project" value="TreeGrafter"/>
</dbReference>
<gene>
    <name evidence="21" type="primary">ND2</name>
</gene>
<organism evidence="21">
    <name type="scientific">Diaphorencyrtus aligarhensis</name>
    <dbReference type="NCBI Taxonomy" id="436678"/>
    <lineage>
        <taxon>Eukaryota</taxon>
        <taxon>Metazoa</taxon>
        <taxon>Ecdysozoa</taxon>
        <taxon>Arthropoda</taxon>
        <taxon>Hexapoda</taxon>
        <taxon>Insecta</taxon>
        <taxon>Pterygota</taxon>
        <taxon>Neoptera</taxon>
        <taxon>Endopterygota</taxon>
        <taxon>Hymenoptera</taxon>
        <taxon>Apocrita</taxon>
        <taxon>Proctotrupomorpha</taxon>
        <taxon>Chalcidoidea</taxon>
        <taxon>Encyrtidae</taxon>
        <taxon>Encyrtinae</taxon>
        <taxon>Diaphorencyrtus</taxon>
    </lineage>
</organism>
<evidence type="ECO:0000256" key="12">
    <source>
        <dbReference type="ARBA" id="ARBA00022989"/>
    </source>
</evidence>
<proteinExistence type="inferred from homology"/>
<name>A0A6C0M9Z3_9HYME</name>
<evidence type="ECO:0000256" key="16">
    <source>
        <dbReference type="ARBA" id="ARBA00023136"/>
    </source>
</evidence>
<comment type="similarity">
    <text evidence="3">Belongs to the complex I subunit 2 family.</text>
</comment>
<evidence type="ECO:0000256" key="6">
    <source>
        <dbReference type="ARBA" id="ARBA00022448"/>
    </source>
</evidence>
<feature type="transmembrane region" description="Helical" evidence="19">
    <location>
        <begin position="190"/>
        <end position="209"/>
    </location>
</feature>